<dbReference type="InterPro" id="IPR058525">
    <property type="entry name" value="DUF8212"/>
</dbReference>
<dbReference type="InterPro" id="IPR010730">
    <property type="entry name" value="HET"/>
</dbReference>
<dbReference type="Proteomes" id="UP001302676">
    <property type="component" value="Unassembled WGS sequence"/>
</dbReference>
<dbReference type="GeneID" id="87820353"/>
<dbReference type="Pfam" id="PF26640">
    <property type="entry name" value="DUF8212"/>
    <property type="match status" value="1"/>
</dbReference>
<dbReference type="PANTHER" id="PTHR10622:SF10">
    <property type="entry name" value="HET DOMAIN-CONTAINING PROTEIN"/>
    <property type="match status" value="1"/>
</dbReference>
<sequence>MRLLNVSTREVEEFNGANIPPYAILSHTWGTEEVSFHEMEAIARYRRSQQEYTPPILAQPGSTDNPDHMKLMLLSTMLMAFRGDRIRANRPLSSATATPLPAITNGYESDRSDDDTRSQSSRGGRSVRSLGSMGSQASRDSQGRVVPASAMHPFEHKAGYAKISYACGQAEKDGFRYVWIDTCCIDKRNLAEMSEAINAMFGWYQRAAVCYAFLEDVHFDDYTEGYRTWEDHFNDSRWFTRGWTLQELLAPRKVVFYAKGWRLLGTKSSLVKHVAKITGVEELALLEPRLIHNASVAQRMSWAAHRTTTKPEDLSYALLGLFEVNMPVLYGEGGDRAFLRLQEEIMKRSDDHTLFAWGTLGDDEPDAHAANSSKTDHPPDHHHLDLDEIDFDDLNCTTPMLASSPRDFAGMQHIVAAPTSSATVPAADYSMTNKGLLIRLHLIRTVLPGQEALRAGKPAQHHLAILPCHLEDDPGSRLAFLLTETSTPNVFLRSRPPRGAGPMVLTLAETAAAKARVVYIPNSPQQGLRGTASGGAAGLGGDGFGDGTAKRLLVSEVVFVRTPDLVAPGYDVVDIQAAGGVQWNKEFRSIRLEGVDYSCSPSSSRGRNEGGLYQLAVVTFWNRHLKCGFVARVLVEGLSKAVFVDLLPARQDTSGAINNDEDGKWLIEEAKRVWQSPGTIQVTLPGQDEAGNKKSMKVEVRNPAGQEQETKDRSPAWTLKAGQEVQVAGSVTFTEKWERDYQRTVNAKVERKKKGAIELNMTSMLWQAVPVAKGEDLDQPS</sequence>
<dbReference type="RefSeq" id="XP_062637366.1">
    <property type="nucleotide sequence ID" value="XM_062783740.1"/>
</dbReference>
<evidence type="ECO:0000259" key="2">
    <source>
        <dbReference type="Pfam" id="PF06985"/>
    </source>
</evidence>
<dbReference type="PANTHER" id="PTHR10622">
    <property type="entry name" value="HET DOMAIN-CONTAINING PROTEIN"/>
    <property type="match status" value="1"/>
</dbReference>
<proteinExistence type="predicted"/>
<evidence type="ECO:0000259" key="3">
    <source>
        <dbReference type="Pfam" id="PF26640"/>
    </source>
</evidence>
<organism evidence="4 5">
    <name type="scientific">Dichotomopilus funicola</name>
    <dbReference type="NCBI Taxonomy" id="1934379"/>
    <lineage>
        <taxon>Eukaryota</taxon>
        <taxon>Fungi</taxon>
        <taxon>Dikarya</taxon>
        <taxon>Ascomycota</taxon>
        <taxon>Pezizomycotina</taxon>
        <taxon>Sordariomycetes</taxon>
        <taxon>Sordariomycetidae</taxon>
        <taxon>Sordariales</taxon>
        <taxon>Chaetomiaceae</taxon>
        <taxon>Dichotomopilus</taxon>
    </lineage>
</organism>
<reference evidence="4" key="2">
    <citation type="submission" date="2023-05" db="EMBL/GenBank/DDBJ databases">
        <authorList>
            <consortium name="Lawrence Berkeley National Laboratory"/>
            <person name="Steindorff A."/>
            <person name="Hensen N."/>
            <person name="Bonometti L."/>
            <person name="Westerberg I."/>
            <person name="Brannstrom I.O."/>
            <person name="Guillou S."/>
            <person name="Cros-Aarteil S."/>
            <person name="Calhoun S."/>
            <person name="Haridas S."/>
            <person name="Kuo A."/>
            <person name="Mondo S."/>
            <person name="Pangilinan J."/>
            <person name="Riley R."/>
            <person name="Labutti K."/>
            <person name="Andreopoulos B."/>
            <person name="Lipzen A."/>
            <person name="Chen C."/>
            <person name="Yanf M."/>
            <person name="Daum C."/>
            <person name="Ng V."/>
            <person name="Clum A."/>
            <person name="Ohm R."/>
            <person name="Martin F."/>
            <person name="Silar P."/>
            <person name="Natvig D."/>
            <person name="Lalanne C."/>
            <person name="Gautier V."/>
            <person name="Ament-Velasquez S.L."/>
            <person name="Kruys A."/>
            <person name="Hutchinson M.I."/>
            <person name="Powell A.J."/>
            <person name="Barry K."/>
            <person name="Miller A.N."/>
            <person name="Grigoriev I.V."/>
            <person name="Debuchy R."/>
            <person name="Gladieux P."/>
            <person name="Thoren M.H."/>
            <person name="Johannesson H."/>
        </authorList>
    </citation>
    <scope>NUCLEOTIDE SEQUENCE</scope>
    <source>
        <strain evidence="4">CBS 141.50</strain>
    </source>
</reference>
<evidence type="ECO:0000313" key="4">
    <source>
        <dbReference type="EMBL" id="KAK4143995.1"/>
    </source>
</evidence>
<evidence type="ECO:0000313" key="5">
    <source>
        <dbReference type="Proteomes" id="UP001302676"/>
    </source>
</evidence>
<dbReference type="Pfam" id="PF06985">
    <property type="entry name" value="HET"/>
    <property type="match status" value="1"/>
</dbReference>
<accession>A0AAN6V3E1</accession>
<protein>
    <submittedName>
        <fullName evidence="4">Vegetative incompatibility protein HET-E-1</fullName>
    </submittedName>
</protein>
<feature type="region of interest" description="Disordered" evidence="1">
    <location>
        <begin position="90"/>
        <end position="146"/>
    </location>
</feature>
<dbReference type="EMBL" id="MU853581">
    <property type="protein sequence ID" value="KAK4143995.1"/>
    <property type="molecule type" value="Genomic_DNA"/>
</dbReference>
<gene>
    <name evidence="4" type="ORF">C8A04DRAFT_37017</name>
</gene>
<evidence type="ECO:0000256" key="1">
    <source>
        <dbReference type="SAM" id="MobiDB-lite"/>
    </source>
</evidence>
<keyword evidence="5" id="KW-1185">Reference proteome</keyword>
<feature type="domain" description="Heterokaryon incompatibility" evidence="2">
    <location>
        <begin position="163"/>
        <end position="218"/>
    </location>
</feature>
<dbReference type="AlphaFoldDB" id="A0AAN6V3E1"/>
<reference evidence="4" key="1">
    <citation type="journal article" date="2023" name="Mol. Phylogenet. Evol.">
        <title>Genome-scale phylogeny and comparative genomics of the fungal order Sordariales.</title>
        <authorList>
            <person name="Hensen N."/>
            <person name="Bonometti L."/>
            <person name="Westerberg I."/>
            <person name="Brannstrom I.O."/>
            <person name="Guillou S."/>
            <person name="Cros-Aarteil S."/>
            <person name="Calhoun S."/>
            <person name="Haridas S."/>
            <person name="Kuo A."/>
            <person name="Mondo S."/>
            <person name="Pangilinan J."/>
            <person name="Riley R."/>
            <person name="LaButti K."/>
            <person name="Andreopoulos B."/>
            <person name="Lipzen A."/>
            <person name="Chen C."/>
            <person name="Yan M."/>
            <person name="Daum C."/>
            <person name="Ng V."/>
            <person name="Clum A."/>
            <person name="Steindorff A."/>
            <person name="Ohm R.A."/>
            <person name="Martin F."/>
            <person name="Silar P."/>
            <person name="Natvig D.O."/>
            <person name="Lalanne C."/>
            <person name="Gautier V."/>
            <person name="Ament-Velasquez S.L."/>
            <person name="Kruys A."/>
            <person name="Hutchinson M.I."/>
            <person name="Powell A.J."/>
            <person name="Barry K."/>
            <person name="Miller A.N."/>
            <person name="Grigoriev I.V."/>
            <person name="Debuchy R."/>
            <person name="Gladieux P."/>
            <person name="Hiltunen Thoren M."/>
            <person name="Johannesson H."/>
        </authorList>
    </citation>
    <scope>NUCLEOTIDE SEQUENCE</scope>
    <source>
        <strain evidence="4">CBS 141.50</strain>
    </source>
</reference>
<name>A0AAN6V3E1_9PEZI</name>
<feature type="domain" description="DUF8212" evidence="3">
    <location>
        <begin position="336"/>
        <end position="479"/>
    </location>
</feature>
<feature type="compositionally biased region" description="Low complexity" evidence="1">
    <location>
        <begin position="118"/>
        <end position="135"/>
    </location>
</feature>
<feature type="compositionally biased region" description="Basic and acidic residues" evidence="1">
    <location>
        <begin position="108"/>
        <end position="117"/>
    </location>
</feature>
<comment type="caution">
    <text evidence="4">The sequence shown here is derived from an EMBL/GenBank/DDBJ whole genome shotgun (WGS) entry which is preliminary data.</text>
</comment>